<dbReference type="Proteomes" id="UP000887540">
    <property type="component" value="Unplaced"/>
</dbReference>
<dbReference type="WBParaSite" id="ACRNAN_scaffold1411.g7659.t1">
    <property type="protein sequence ID" value="ACRNAN_scaffold1411.g7659.t1"/>
    <property type="gene ID" value="ACRNAN_scaffold1411.g7659"/>
</dbReference>
<keyword evidence="2" id="KW-1185">Reference proteome</keyword>
<evidence type="ECO:0000313" key="2">
    <source>
        <dbReference type="Proteomes" id="UP000887540"/>
    </source>
</evidence>
<accession>A0A914CSM1</accession>
<proteinExistence type="predicted"/>
<evidence type="ECO:0000256" key="1">
    <source>
        <dbReference type="SAM" id="SignalP"/>
    </source>
</evidence>
<keyword evidence="1" id="KW-0732">Signal</keyword>
<evidence type="ECO:0000313" key="3">
    <source>
        <dbReference type="WBParaSite" id="ACRNAN_scaffold1411.g7659.t1"/>
    </source>
</evidence>
<sequence length="85" mass="9674">MALYSFICLTGITIVMATSSRERLPQTSQKQAREIIFSKTMGYDKKNNALEKFVAALPADQAKLMSEESKFGGGCILWRVYCWWD</sequence>
<protein>
    <submittedName>
        <fullName evidence="3">Uncharacterized protein</fullName>
    </submittedName>
</protein>
<feature type="chain" id="PRO_5036895681" evidence="1">
    <location>
        <begin position="18"/>
        <end position="85"/>
    </location>
</feature>
<feature type="signal peptide" evidence="1">
    <location>
        <begin position="1"/>
        <end position="17"/>
    </location>
</feature>
<reference evidence="3" key="1">
    <citation type="submission" date="2022-11" db="UniProtKB">
        <authorList>
            <consortium name="WormBaseParasite"/>
        </authorList>
    </citation>
    <scope>IDENTIFICATION</scope>
</reference>
<dbReference type="AlphaFoldDB" id="A0A914CSM1"/>
<organism evidence="2 3">
    <name type="scientific">Acrobeloides nanus</name>
    <dbReference type="NCBI Taxonomy" id="290746"/>
    <lineage>
        <taxon>Eukaryota</taxon>
        <taxon>Metazoa</taxon>
        <taxon>Ecdysozoa</taxon>
        <taxon>Nematoda</taxon>
        <taxon>Chromadorea</taxon>
        <taxon>Rhabditida</taxon>
        <taxon>Tylenchina</taxon>
        <taxon>Cephalobomorpha</taxon>
        <taxon>Cephaloboidea</taxon>
        <taxon>Cephalobidae</taxon>
        <taxon>Acrobeloides</taxon>
    </lineage>
</organism>
<name>A0A914CSM1_9BILA</name>